<evidence type="ECO:0008006" key="4">
    <source>
        <dbReference type="Google" id="ProtNLM"/>
    </source>
</evidence>
<sequence length="120" mass="13034">MFKTLLAGTLLSTGLLAGGAVDTEDMKTNKLESNEKIEWRQTNKSEKESAKKMDKGTKIDQNQPMSVTTSVDGTTTSSPIHNSPEDAAPAIPNEEAKSNHNQTFEMPEDTKSKPAHDSSK</sequence>
<organism evidence="2 3">
    <name type="scientific">Bacillus cereus</name>
    <dbReference type="NCBI Taxonomy" id="1396"/>
    <lineage>
        <taxon>Bacteria</taxon>
        <taxon>Bacillati</taxon>
        <taxon>Bacillota</taxon>
        <taxon>Bacilli</taxon>
        <taxon>Bacillales</taxon>
        <taxon>Bacillaceae</taxon>
        <taxon>Bacillus</taxon>
        <taxon>Bacillus cereus group</taxon>
    </lineage>
</organism>
<dbReference type="AlphaFoldDB" id="A0A2C0EQP6"/>
<feature type="region of interest" description="Disordered" evidence="1">
    <location>
        <begin position="21"/>
        <end position="120"/>
    </location>
</feature>
<protein>
    <recommendedName>
        <fullName evidence="4">Alpha-ketoglutarate permease</fullName>
    </recommendedName>
</protein>
<name>A0A2C0EQP6_BACCE</name>
<dbReference type="RefSeq" id="WP_097832325.1">
    <property type="nucleotide sequence ID" value="NZ_NTUE01000002.1"/>
</dbReference>
<evidence type="ECO:0000256" key="1">
    <source>
        <dbReference type="SAM" id="MobiDB-lite"/>
    </source>
</evidence>
<dbReference type="Proteomes" id="UP000221438">
    <property type="component" value="Unassembled WGS sequence"/>
</dbReference>
<reference evidence="2 3" key="1">
    <citation type="submission" date="2017-09" db="EMBL/GenBank/DDBJ databases">
        <title>Large-scale bioinformatics analysis of Bacillus genomes uncovers conserved roles of natural products in bacterial physiology.</title>
        <authorList>
            <consortium name="Agbiome Team Llc"/>
            <person name="Bleich R.M."/>
            <person name="Grubbs K.J."/>
            <person name="Santa Maria K.C."/>
            <person name="Allen S.E."/>
            <person name="Farag S."/>
            <person name="Shank E.A."/>
            <person name="Bowers A."/>
        </authorList>
    </citation>
    <scope>NUCLEOTIDE SEQUENCE [LARGE SCALE GENOMIC DNA]</scope>
    <source>
        <strain evidence="2 3">AFS046104</strain>
    </source>
</reference>
<proteinExistence type="predicted"/>
<feature type="compositionally biased region" description="Basic and acidic residues" evidence="1">
    <location>
        <begin position="108"/>
        <end position="120"/>
    </location>
</feature>
<evidence type="ECO:0000313" key="3">
    <source>
        <dbReference type="Proteomes" id="UP000221438"/>
    </source>
</evidence>
<gene>
    <name evidence="2" type="ORF">COA08_15440</name>
</gene>
<comment type="caution">
    <text evidence="2">The sequence shown here is derived from an EMBL/GenBank/DDBJ whole genome shotgun (WGS) entry which is preliminary data.</text>
</comment>
<accession>A0A2C0EQP6</accession>
<feature type="compositionally biased region" description="Basic and acidic residues" evidence="1">
    <location>
        <begin position="24"/>
        <end position="58"/>
    </location>
</feature>
<evidence type="ECO:0000313" key="2">
    <source>
        <dbReference type="EMBL" id="PGQ08426.1"/>
    </source>
</evidence>
<feature type="compositionally biased region" description="Low complexity" evidence="1">
    <location>
        <begin position="66"/>
        <end position="78"/>
    </location>
</feature>
<dbReference type="EMBL" id="NUJQ01000018">
    <property type="protein sequence ID" value="PGQ08426.1"/>
    <property type="molecule type" value="Genomic_DNA"/>
</dbReference>